<accession>A0ABQ2D6Y0</accession>
<evidence type="ECO:0000259" key="2">
    <source>
        <dbReference type="Pfam" id="PF01337"/>
    </source>
</evidence>
<evidence type="ECO:0000313" key="4">
    <source>
        <dbReference type="Proteomes" id="UP000632222"/>
    </source>
</evidence>
<dbReference type="Proteomes" id="UP000632222">
    <property type="component" value="Unassembled WGS sequence"/>
</dbReference>
<dbReference type="EMBL" id="BMOD01000019">
    <property type="protein sequence ID" value="GGJ48330.1"/>
    <property type="molecule type" value="Genomic_DNA"/>
</dbReference>
<dbReference type="Pfam" id="PF01337">
    <property type="entry name" value="Barstar"/>
    <property type="match status" value="1"/>
</dbReference>
<proteinExistence type="inferred from homology"/>
<organism evidence="3 4">
    <name type="scientific">Deinococcus roseus</name>
    <dbReference type="NCBI Taxonomy" id="392414"/>
    <lineage>
        <taxon>Bacteria</taxon>
        <taxon>Thermotogati</taxon>
        <taxon>Deinococcota</taxon>
        <taxon>Deinococci</taxon>
        <taxon>Deinococcales</taxon>
        <taxon>Deinococcaceae</taxon>
        <taxon>Deinococcus</taxon>
    </lineage>
</organism>
<dbReference type="Gene3D" id="3.30.370.10">
    <property type="entry name" value="Barstar-like"/>
    <property type="match status" value="1"/>
</dbReference>
<feature type="domain" description="Barstar (barnase inhibitor)" evidence="2">
    <location>
        <begin position="35"/>
        <end position="128"/>
    </location>
</feature>
<evidence type="ECO:0000256" key="1">
    <source>
        <dbReference type="ARBA" id="ARBA00006845"/>
    </source>
</evidence>
<evidence type="ECO:0000313" key="3">
    <source>
        <dbReference type="EMBL" id="GGJ48330.1"/>
    </source>
</evidence>
<dbReference type="InterPro" id="IPR000468">
    <property type="entry name" value="Barstar"/>
</dbReference>
<dbReference type="CDD" id="cd05141">
    <property type="entry name" value="Barstar_evA4336-like"/>
    <property type="match status" value="1"/>
</dbReference>
<keyword evidence="4" id="KW-1185">Reference proteome</keyword>
<gene>
    <name evidence="3" type="ORF">GCM10008938_37920</name>
</gene>
<sequence length="129" mass="14829">MTDLSLNTLEDCGILPLRTDEATLKAEARDHGYVFLTVDLGVVAEKQDLLDAFATDLEFPEYFGQNWDALSDCLMDFSWLEAEGYVLVLEGTHHLEEALGEDYDILMEILEETVKFWQEQDVPFWVFLT</sequence>
<name>A0ABQ2D6Y0_9DEIO</name>
<comment type="similarity">
    <text evidence="1">Belongs to the barstar family.</text>
</comment>
<dbReference type="RefSeq" id="WP_189005381.1">
    <property type="nucleotide sequence ID" value="NZ_BMOD01000019.1"/>
</dbReference>
<dbReference type="InterPro" id="IPR035905">
    <property type="entry name" value="Barstar-like_sf"/>
</dbReference>
<comment type="caution">
    <text evidence="3">The sequence shown here is derived from an EMBL/GenBank/DDBJ whole genome shotgun (WGS) entry which is preliminary data.</text>
</comment>
<protein>
    <recommendedName>
        <fullName evidence="2">Barstar (barnase inhibitor) domain-containing protein</fullName>
    </recommendedName>
</protein>
<dbReference type="SUPFAM" id="SSF52038">
    <property type="entry name" value="Barstar-related"/>
    <property type="match status" value="1"/>
</dbReference>
<reference evidence="4" key="1">
    <citation type="journal article" date="2019" name="Int. J. Syst. Evol. Microbiol.">
        <title>The Global Catalogue of Microorganisms (GCM) 10K type strain sequencing project: providing services to taxonomists for standard genome sequencing and annotation.</title>
        <authorList>
            <consortium name="The Broad Institute Genomics Platform"/>
            <consortium name="The Broad Institute Genome Sequencing Center for Infectious Disease"/>
            <person name="Wu L."/>
            <person name="Ma J."/>
        </authorList>
    </citation>
    <scope>NUCLEOTIDE SEQUENCE [LARGE SCALE GENOMIC DNA]</scope>
    <source>
        <strain evidence="4">JCM 14370</strain>
    </source>
</reference>